<dbReference type="Proteomes" id="UP000700732">
    <property type="component" value="Unassembled WGS sequence"/>
</dbReference>
<dbReference type="SUPFAM" id="SSF55154">
    <property type="entry name" value="CYTH-like phosphatases"/>
    <property type="match status" value="1"/>
</dbReference>
<comment type="caution">
    <text evidence="2">The sequence shown here is derived from an EMBL/GenBank/DDBJ whole genome shotgun (WGS) entry which is preliminary data.</text>
</comment>
<evidence type="ECO:0000313" key="3">
    <source>
        <dbReference type="Proteomes" id="UP000700732"/>
    </source>
</evidence>
<gene>
    <name evidence="2" type="ORF">FH603_3532</name>
</gene>
<reference evidence="2 3" key="1">
    <citation type="submission" date="2019-06" db="EMBL/GenBank/DDBJ databases">
        <title>Spirosoma utsteinense sp. nov. isolated from Antarctic ice-free soils.</title>
        <authorList>
            <person name="Tahon G."/>
        </authorList>
    </citation>
    <scope>NUCLEOTIDE SEQUENCE [LARGE SCALE GENOMIC DNA]</scope>
    <source>
        <strain evidence="2 3">LMG 31447</strain>
    </source>
</reference>
<protein>
    <recommendedName>
        <fullName evidence="1">CYTH domain-containing protein</fullName>
    </recommendedName>
</protein>
<sequence>MTAYEIESKIELDQDDFNLLLKHATICKSTKQLNVYYDSHGELSCSAATFRVRFILEDNPVITLKLPISYEGGTRKSLEIEHQISLNVSKKIKQEINVKEDLPEEFSLQLERLGIDQLKRIGWMRNNRWVVKLTENLTIELDEVHLPNGNIFFEAEIESCHTAEHLLAINHISQIAKSARPSLISKYERFLHALKPE</sequence>
<dbReference type="Gene3D" id="2.40.320.10">
    <property type="entry name" value="Hypothetical Protein Pfu-838710-001"/>
    <property type="match status" value="1"/>
</dbReference>
<dbReference type="SMART" id="SM01118">
    <property type="entry name" value="CYTH"/>
    <property type="match status" value="1"/>
</dbReference>
<evidence type="ECO:0000313" key="2">
    <source>
        <dbReference type="EMBL" id="MBC3793016.1"/>
    </source>
</evidence>
<dbReference type="PROSITE" id="PS51707">
    <property type="entry name" value="CYTH"/>
    <property type="match status" value="1"/>
</dbReference>
<proteinExistence type="predicted"/>
<accession>A0ABR6WAR0</accession>
<evidence type="ECO:0000259" key="1">
    <source>
        <dbReference type="PROSITE" id="PS51707"/>
    </source>
</evidence>
<dbReference type="Pfam" id="PF01928">
    <property type="entry name" value="CYTH"/>
    <property type="match status" value="1"/>
</dbReference>
<dbReference type="InterPro" id="IPR023577">
    <property type="entry name" value="CYTH_domain"/>
</dbReference>
<name>A0ABR6WAR0_9BACT</name>
<dbReference type="EMBL" id="VFIA01000021">
    <property type="protein sequence ID" value="MBC3793016.1"/>
    <property type="molecule type" value="Genomic_DNA"/>
</dbReference>
<feature type="domain" description="CYTH" evidence="1">
    <location>
        <begin position="3"/>
        <end position="197"/>
    </location>
</feature>
<keyword evidence="3" id="KW-1185">Reference proteome</keyword>
<organism evidence="2 3">
    <name type="scientific">Spirosoma utsteinense</name>
    <dbReference type="NCBI Taxonomy" id="2585773"/>
    <lineage>
        <taxon>Bacteria</taxon>
        <taxon>Pseudomonadati</taxon>
        <taxon>Bacteroidota</taxon>
        <taxon>Cytophagia</taxon>
        <taxon>Cytophagales</taxon>
        <taxon>Cytophagaceae</taxon>
        <taxon>Spirosoma</taxon>
    </lineage>
</organism>
<dbReference type="RefSeq" id="WP_186738795.1">
    <property type="nucleotide sequence ID" value="NZ_VFIA01000021.1"/>
</dbReference>
<dbReference type="InterPro" id="IPR033469">
    <property type="entry name" value="CYTH-like_dom_sf"/>
</dbReference>